<dbReference type="Pfam" id="PF13669">
    <property type="entry name" value="Glyoxalase_4"/>
    <property type="match status" value="1"/>
</dbReference>
<dbReference type="PROSITE" id="PS51819">
    <property type="entry name" value="VOC"/>
    <property type="match status" value="1"/>
</dbReference>
<keyword evidence="3" id="KW-1185">Reference proteome</keyword>
<evidence type="ECO:0000259" key="1">
    <source>
        <dbReference type="PROSITE" id="PS51819"/>
    </source>
</evidence>
<feature type="domain" description="VOC" evidence="1">
    <location>
        <begin position="3"/>
        <end position="136"/>
    </location>
</feature>
<evidence type="ECO:0000313" key="3">
    <source>
        <dbReference type="Proteomes" id="UP001602089"/>
    </source>
</evidence>
<protein>
    <submittedName>
        <fullName evidence="2">VOC family protein</fullName>
    </submittedName>
</protein>
<dbReference type="Proteomes" id="UP001602089">
    <property type="component" value="Unassembled WGS sequence"/>
</dbReference>
<name>A0ABW6TID9_9NOCA</name>
<dbReference type="Gene3D" id="3.10.180.10">
    <property type="entry name" value="2,3-Dihydroxybiphenyl 1,2-Dioxygenase, domain 1"/>
    <property type="match status" value="1"/>
</dbReference>
<dbReference type="EMBL" id="JBIATK010000008">
    <property type="protein sequence ID" value="MFF4025909.1"/>
    <property type="molecule type" value="Genomic_DNA"/>
</dbReference>
<dbReference type="InterPro" id="IPR029068">
    <property type="entry name" value="Glyas_Bleomycin-R_OHBP_Dase"/>
</dbReference>
<evidence type="ECO:0000313" key="2">
    <source>
        <dbReference type="EMBL" id="MFF4025909.1"/>
    </source>
</evidence>
<organism evidence="2 3">
    <name type="scientific">Nocardia elegans</name>
    <dbReference type="NCBI Taxonomy" id="300029"/>
    <lineage>
        <taxon>Bacteria</taxon>
        <taxon>Bacillati</taxon>
        <taxon>Actinomycetota</taxon>
        <taxon>Actinomycetes</taxon>
        <taxon>Mycobacteriales</taxon>
        <taxon>Nocardiaceae</taxon>
        <taxon>Nocardia</taxon>
    </lineage>
</organism>
<dbReference type="RefSeq" id="WP_195022813.1">
    <property type="nucleotide sequence ID" value="NZ_JADLPS010000007.1"/>
</dbReference>
<proteinExistence type="predicted"/>
<accession>A0ABW6TID9</accession>
<dbReference type="SUPFAM" id="SSF54593">
    <property type="entry name" value="Glyoxalase/Bleomycin resistance protein/Dihydroxybiphenyl dioxygenase"/>
    <property type="match status" value="1"/>
</dbReference>
<dbReference type="InterPro" id="IPR037523">
    <property type="entry name" value="VOC_core"/>
</dbReference>
<comment type="caution">
    <text evidence="2">The sequence shown here is derived from an EMBL/GenBank/DDBJ whole genome shotgun (WGS) entry which is preliminary data.</text>
</comment>
<reference evidence="2 3" key="1">
    <citation type="submission" date="2024-10" db="EMBL/GenBank/DDBJ databases">
        <title>The Natural Products Discovery Center: Release of the First 8490 Sequenced Strains for Exploring Actinobacteria Biosynthetic Diversity.</title>
        <authorList>
            <person name="Kalkreuter E."/>
            <person name="Kautsar S.A."/>
            <person name="Yang D."/>
            <person name="Bader C.D."/>
            <person name="Teijaro C.N."/>
            <person name="Fluegel L."/>
            <person name="Davis C.M."/>
            <person name="Simpson J.R."/>
            <person name="Lauterbach L."/>
            <person name="Steele A.D."/>
            <person name="Gui C."/>
            <person name="Meng S."/>
            <person name="Li G."/>
            <person name="Viehrig K."/>
            <person name="Ye F."/>
            <person name="Su P."/>
            <person name="Kiefer A.F."/>
            <person name="Nichols A."/>
            <person name="Cepeda A.J."/>
            <person name="Yan W."/>
            <person name="Fan B."/>
            <person name="Jiang Y."/>
            <person name="Adhikari A."/>
            <person name="Zheng C.-J."/>
            <person name="Schuster L."/>
            <person name="Cowan T.M."/>
            <person name="Smanski M.J."/>
            <person name="Chevrette M.G."/>
            <person name="De Carvalho L.P.S."/>
            <person name="Shen B."/>
        </authorList>
    </citation>
    <scope>NUCLEOTIDE SEQUENCE [LARGE SCALE GENOMIC DNA]</scope>
    <source>
        <strain evidence="2 3">NPDC001867</strain>
    </source>
</reference>
<sequence length="160" mass="16742">MRAADQFHIGIVAADVAATTAALSQVLGYEWGVETGGPLTVVSSSSGEQALDIRCVYSTTVPRVEVIRAVAGTLWEPVSGSGIHHVGYWSDDVAADIAKLERTGYTVEAMRPGPGGAPLFAFLNGPNGFRVELLTRAAESGLARCWAAPGGERQNEGDRG</sequence>
<gene>
    <name evidence="2" type="ORF">ACFYY5_23980</name>
</gene>